<evidence type="ECO:0000256" key="3">
    <source>
        <dbReference type="ARBA" id="ARBA00022729"/>
    </source>
</evidence>
<dbReference type="HOGENOM" id="CLU_054711_2_0_12"/>
<evidence type="ECO:0000256" key="5">
    <source>
        <dbReference type="ARBA" id="ARBA00023139"/>
    </source>
</evidence>
<keyword evidence="3" id="KW-0732">Signal</keyword>
<evidence type="ECO:0000256" key="2">
    <source>
        <dbReference type="ARBA" id="ARBA00004459"/>
    </source>
</evidence>
<dbReference type="EMBL" id="CP004298">
    <property type="protein sequence ID" value="AHH07071.1"/>
    <property type="molecule type" value="Genomic_DNA"/>
</dbReference>
<proteinExistence type="predicted"/>
<evidence type="ECO:0000256" key="7">
    <source>
        <dbReference type="ARBA" id="ARBA00023288"/>
    </source>
</evidence>
<comment type="subcellular location">
    <subcellularLocation>
        <location evidence="2 8">Cell outer membrane</location>
        <topology evidence="2 8">Lipid-anchor</topology>
    </subcellularLocation>
</comment>
<geneLocation type="plasmid" evidence="9">
    <name>unnamed</name>
</geneLocation>
<keyword evidence="6 8" id="KW-0998">Cell outer membrane</keyword>
<keyword evidence="5 8" id="KW-0564">Palmitate</keyword>
<dbReference type="AlphaFoldDB" id="W5SPN7"/>
<evidence type="ECO:0000256" key="8">
    <source>
        <dbReference type="RuleBase" id="RU363105"/>
    </source>
</evidence>
<name>W5SPN7_9SPIR</name>
<protein>
    <recommendedName>
        <fullName evidence="8">Variable large protein</fullName>
    </recommendedName>
</protein>
<dbReference type="Pfam" id="PF00921">
    <property type="entry name" value="Lipoprotein_2"/>
    <property type="match status" value="1"/>
</dbReference>
<dbReference type="InterPro" id="IPR000680">
    <property type="entry name" value="Borrelia_lipo"/>
</dbReference>
<evidence type="ECO:0000313" key="9">
    <source>
        <dbReference type="EMBL" id="AHH07071.1"/>
    </source>
</evidence>
<keyword evidence="4 8" id="KW-0472">Membrane</keyword>
<organism evidence="9">
    <name type="scientific">Borrelia crocidurae DOU</name>
    <dbReference type="NCBI Taxonomy" id="1293575"/>
    <lineage>
        <taxon>Bacteria</taxon>
        <taxon>Pseudomonadati</taxon>
        <taxon>Spirochaetota</taxon>
        <taxon>Spirochaetia</taxon>
        <taxon>Spirochaetales</taxon>
        <taxon>Borreliaceae</taxon>
        <taxon>Borrelia</taxon>
    </lineage>
</organism>
<evidence type="ECO:0000256" key="4">
    <source>
        <dbReference type="ARBA" id="ARBA00023136"/>
    </source>
</evidence>
<gene>
    <name evidence="9" type="ORF">BCD_1005</name>
</gene>
<evidence type="ECO:0000256" key="1">
    <source>
        <dbReference type="ARBA" id="ARBA00003932"/>
    </source>
</evidence>
<sequence length="260" mass="26772">MKKGKKEICVKSEERGIRIGRMERMEKRVKGIVMMVVMGCNSGGVKGEGTGGDGSGAKSLSEVLMEVGRSAGDAFYSFLELVSGSLGFSVTVDTTRSKVGEYFSGLGKKLGEASEELEEVAKKSEVGVGKGEESKDGKNAIRIAVDAAKGVLSLLKTHLESLKGIGDGNKVFDVAKDQDGVAASTEELKKAYKALKGIVEVAKGQKVEEPSASNVTLAQASIGVNDAKNGAKVLAAGAKAGAAVGDKAALIVSSVRGGRC</sequence>
<dbReference type="GO" id="GO:0009279">
    <property type="term" value="C:cell outer membrane"/>
    <property type="evidence" value="ECO:0007669"/>
    <property type="project" value="UniProtKB-SubCell"/>
</dbReference>
<reference evidence="9" key="1">
    <citation type="submission" date="2013-02" db="EMBL/GenBank/DDBJ databases">
        <title>Comparative genomics of Borrelia species.</title>
        <authorList>
            <person name="Schwan T.G."/>
            <person name="Raffel S.J."/>
            <person name="Porcella S.F."/>
        </authorList>
    </citation>
    <scope>NUCLEOTIDE SEQUENCE</scope>
    <source>
        <strain evidence="9">DOU</strain>
        <plasmid evidence="9">unnamed</plasmid>
    </source>
</reference>
<dbReference type="SUPFAM" id="SSF74748">
    <property type="entry name" value="Variable surface antigen VlsE"/>
    <property type="match status" value="1"/>
</dbReference>
<evidence type="ECO:0000256" key="6">
    <source>
        <dbReference type="ARBA" id="ARBA00023237"/>
    </source>
</evidence>
<accession>W5SPN7</accession>
<comment type="function">
    <text evidence="1 8">The Vlp and Vsp proteins are antigenically distinct proteins, only one vlp or vsp gene is transcriptionally active at any one time. Switching between these genes is a mechanism of host immune response evasion.</text>
</comment>
<keyword evidence="7 8" id="KW-0449">Lipoprotein</keyword>
<keyword evidence="9" id="KW-0614">Plasmid</keyword>